<evidence type="ECO:0000256" key="4">
    <source>
        <dbReference type="ARBA" id="ARBA00022801"/>
    </source>
</evidence>
<dbReference type="EMBL" id="AOFT01000009">
    <property type="protein sequence ID" value="EMR05948.1"/>
    <property type="molecule type" value="Genomic_DNA"/>
</dbReference>
<feature type="active site" evidence="6">
    <location>
        <position position="171"/>
    </location>
</feature>
<name>M7NBJ8_9BACL</name>
<feature type="binding site" evidence="7">
    <location>
        <position position="34"/>
    </location>
    <ligand>
        <name>Mg(2+)</name>
        <dbReference type="ChEBI" id="CHEBI:18420"/>
        <label>1</label>
    </ligand>
</feature>
<evidence type="ECO:0000313" key="10">
    <source>
        <dbReference type="EMBL" id="EMR05948.1"/>
    </source>
</evidence>
<evidence type="ECO:0000256" key="7">
    <source>
        <dbReference type="PIRSR" id="PIRSR604808-2"/>
    </source>
</evidence>
<keyword evidence="11" id="KW-1185">Reference proteome</keyword>
<comment type="similarity">
    <text evidence="2">Belongs to the DNA repair enzymes AP/ExoA family.</text>
</comment>
<evidence type="ECO:0000259" key="9">
    <source>
        <dbReference type="Pfam" id="PF03372"/>
    </source>
</evidence>
<dbReference type="InterPro" id="IPR020847">
    <property type="entry name" value="AP_endonuclease_F1_BS"/>
</dbReference>
<dbReference type="InterPro" id="IPR036691">
    <property type="entry name" value="Endo/exonu/phosph_ase_sf"/>
</dbReference>
<feature type="domain" description="Endonuclease/exonuclease/phosphatase" evidence="9">
    <location>
        <begin position="31"/>
        <end position="269"/>
    </location>
</feature>
<dbReference type="PROSITE" id="PS00728">
    <property type="entry name" value="AP_NUCLEASE_F1_3"/>
    <property type="match status" value="1"/>
</dbReference>
<feature type="active site" description="Proton acceptor" evidence="6">
    <location>
        <position position="269"/>
    </location>
</feature>
<dbReference type="Pfam" id="PF03372">
    <property type="entry name" value="Exo_endo_phos"/>
    <property type="match status" value="1"/>
</dbReference>
<dbReference type="PROSITE" id="PS00726">
    <property type="entry name" value="AP_NUCLEASE_F1_1"/>
    <property type="match status" value="1"/>
</dbReference>
<feature type="binding site" evidence="7">
    <location>
        <position position="268"/>
    </location>
    <ligand>
        <name>Mg(2+)</name>
        <dbReference type="ChEBI" id="CHEBI:18420"/>
        <label>1</label>
    </ligand>
</feature>
<dbReference type="InterPro" id="IPR020848">
    <property type="entry name" value="AP_endonuclease_F1_CS"/>
</dbReference>
<dbReference type="Gene3D" id="3.60.10.10">
    <property type="entry name" value="Endonuclease/exonuclease/phosphatase"/>
    <property type="match status" value="1"/>
</dbReference>
<evidence type="ECO:0000256" key="2">
    <source>
        <dbReference type="ARBA" id="ARBA00007092"/>
    </source>
</evidence>
<keyword evidence="7" id="KW-0464">Manganese</keyword>
<dbReference type="AlphaFoldDB" id="M7NBJ8"/>
<dbReference type="GO" id="GO:0003906">
    <property type="term" value="F:DNA-(apurinic or apyrimidinic site) endonuclease activity"/>
    <property type="evidence" value="ECO:0007669"/>
    <property type="project" value="TreeGrafter"/>
</dbReference>
<dbReference type="SUPFAM" id="SSF56219">
    <property type="entry name" value="DNase I-like"/>
    <property type="match status" value="1"/>
</dbReference>
<dbReference type="PATRIC" id="fig|1235279.3.peg.1930"/>
<feature type="active site" evidence="6">
    <location>
        <position position="132"/>
    </location>
</feature>
<evidence type="ECO:0000313" key="11">
    <source>
        <dbReference type="Proteomes" id="UP000011919"/>
    </source>
</evidence>
<feature type="binding site" evidence="7">
    <location>
        <position position="269"/>
    </location>
    <ligand>
        <name>Mg(2+)</name>
        <dbReference type="ChEBI" id="CHEBI:18420"/>
        <label>1</label>
    </ligand>
</feature>
<dbReference type="STRING" id="1235279.C772_01928"/>
<dbReference type="NCBIfam" id="TIGR00195">
    <property type="entry name" value="exoDNase_III"/>
    <property type="match status" value="1"/>
</dbReference>
<feature type="binding site" evidence="7">
    <location>
        <position position="62"/>
    </location>
    <ligand>
        <name>Mg(2+)</name>
        <dbReference type="ChEBI" id="CHEBI:18420"/>
        <label>1</label>
    </ligand>
</feature>
<protein>
    <submittedName>
        <fullName evidence="10">Exodeoxyribonuclease</fullName>
        <ecNumber evidence="10">3.1.11.2</ecNumber>
    </submittedName>
</protein>
<organism evidence="10 11">
    <name type="scientific">Bhargavaea cecembensis DSE10</name>
    <dbReference type="NCBI Taxonomy" id="1235279"/>
    <lineage>
        <taxon>Bacteria</taxon>
        <taxon>Bacillati</taxon>
        <taxon>Bacillota</taxon>
        <taxon>Bacilli</taxon>
        <taxon>Bacillales</taxon>
        <taxon>Caryophanaceae</taxon>
        <taxon>Bhargavaea</taxon>
    </lineage>
</organism>
<dbReference type="GO" id="GO:0008081">
    <property type="term" value="F:phosphoric diester hydrolase activity"/>
    <property type="evidence" value="ECO:0007669"/>
    <property type="project" value="TreeGrafter"/>
</dbReference>
<comment type="cofactor">
    <cofactor evidence="7">
        <name>Mg(2+)</name>
        <dbReference type="ChEBI" id="CHEBI:18420"/>
    </cofactor>
    <cofactor evidence="7">
        <name>Mn(2+)</name>
        <dbReference type="ChEBI" id="CHEBI:29035"/>
    </cofactor>
    <text evidence="7">Probably binds two magnesium or manganese ions per subunit.</text>
</comment>
<dbReference type="PANTHER" id="PTHR22748:SF6">
    <property type="entry name" value="DNA-(APURINIC OR APYRIMIDINIC SITE) ENDONUCLEASE"/>
    <property type="match status" value="1"/>
</dbReference>
<dbReference type="PROSITE" id="PS00727">
    <property type="entry name" value="AP_NUCLEASE_F1_2"/>
    <property type="match status" value="1"/>
</dbReference>
<comment type="cofactor">
    <cofactor evidence="1">
        <name>Mn(2+)</name>
        <dbReference type="ChEBI" id="CHEBI:29035"/>
    </cofactor>
</comment>
<comment type="caution">
    <text evidence="10">The sequence shown here is derived from an EMBL/GenBank/DDBJ whole genome shotgun (WGS) entry which is preliminary data.</text>
</comment>
<dbReference type="PANTHER" id="PTHR22748">
    <property type="entry name" value="AP ENDONUCLEASE"/>
    <property type="match status" value="1"/>
</dbReference>
<sequence>MSTSAMNNSLACPPSMEGGFLHERSTRMKLVSWNVNGLRACVKKGFLDYFNEVDADIFCVQETKLQEGQISLELDGYHQYWNYAVKKGYSGTAVFTKHEPLSVSYGLGDEDAQEEGRILTLEFPAFYLITVYTPNSQRDLARLPFRLEWEDRFLDHVKRLDQEKPVILCGDLNVAHREIDLKNAKTNVGNSGFTSEERRKMTELLDAGFIDTFRHFYPDRTDVYSWWSYMNKVRERNIGWRIDYFLASDRLGPLLTNADIHCDIMGSDHCPIVLEADLEPGRAVS</sequence>
<feature type="site" description="Interaction with DNA substrate" evidence="8">
    <location>
        <position position="269"/>
    </location>
</feature>
<feature type="binding site" evidence="7">
    <location>
        <position position="173"/>
    </location>
    <ligand>
        <name>Mg(2+)</name>
        <dbReference type="ChEBI" id="CHEBI:18420"/>
        <label>1</label>
    </ligand>
</feature>
<evidence type="ECO:0000256" key="8">
    <source>
        <dbReference type="PIRSR" id="PIRSR604808-3"/>
    </source>
</evidence>
<feature type="site" description="Important for catalytic activity" evidence="8">
    <location>
        <position position="243"/>
    </location>
</feature>
<dbReference type="InterPro" id="IPR005135">
    <property type="entry name" value="Endo/exonuclease/phosphatase"/>
</dbReference>
<evidence type="ECO:0000256" key="3">
    <source>
        <dbReference type="ARBA" id="ARBA00022723"/>
    </source>
</evidence>
<dbReference type="EC" id="3.1.11.2" evidence="10"/>
<dbReference type="CDD" id="cd09087">
    <property type="entry name" value="Ape1-like_AP-endo"/>
    <property type="match status" value="1"/>
</dbReference>
<evidence type="ECO:0000256" key="1">
    <source>
        <dbReference type="ARBA" id="ARBA00001936"/>
    </source>
</evidence>
<dbReference type="eggNOG" id="COG0708">
    <property type="taxonomic scope" value="Bacteria"/>
</dbReference>
<keyword evidence="3 7" id="KW-0479">Metal-binding</keyword>
<dbReference type="Proteomes" id="UP000011919">
    <property type="component" value="Unassembled WGS sequence"/>
</dbReference>
<evidence type="ECO:0000256" key="5">
    <source>
        <dbReference type="ARBA" id="ARBA00022842"/>
    </source>
</evidence>
<keyword evidence="4 10" id="KW-0378">Hydrolase</keyword>
<dbReference type="PROSITE" id="PS51435">
    <property type="entry name" value="AP_NUCLEASE_F1_4"/>
    <property type="match status" value="1"/>
</dbReference>
<accession>M7NBJ8</accession>
<dbReference type="GO" id="GO:0006284">
    <property type="term" value="P:base-excision repair"/>
    <property type="evidence" value="ECO:0007669"/>
    <property type="project" value="TreeGrafter"/>
</dbReference>
<dbReference type="GO" id="GO:0003677">
    <property type="term" value="F:DNA binding"/>
    <property type="evidence" value="ECO:0007669"/>
    <property type="project" value="InterPro"/>
</dbReference>
<feature type="site" description="Transition state stabilizer" evidence="8">
    <location>
        <position position="173"/>
    </location>
</feature>
<evidence type="ECO:0000256" key="6">
    <source>
        <dbReference type="PIRSR" id="PIRSR604808-1"/>
    </source>
</evidence>
<keyword evidence="5 7" id="KW-0460">Magnesium</keyword>
<dbReference type="GO" id="GO:0008311">
    <property type="term" value="F:double-stranded DNA 3'-5' DNA exonuclease activity"/>
    <property type="evidence" value="ECO:0007669"/>
    <property type="project" value="UniProtKB-EC"/>
</dbReference>
<proteinExistence type="inferred from homology"/>
<gene>
    <name evidence="10" type="primary">exoA</name>
    <name evidence="10" type="ORF">C772_01928</name>
</gene>
<dbReference type="NCBIfam" id="TIGR00633">
    <property type="entry name" value="xth"/>
    <property type="match status" value="1"/>
</dbReference>
<reference evidence="10 11" key="1">
    <citation type="journal article" date="2013" name="Genome Announc.">
        <title>Draft Genome Sequence of Bhargavaea cecembensis Strain DSE10T, Isolated from a Deep-Sea Sediment Sample Collected at a Depth of 5,904 m from the Chagos-Laccadive Ridge System in the Indian Ocean.</title>
        <authorList>
            <person name="Shivaji S."/>
            <person name="Ara S."/>
            <person name="Begum Z."/>
            <person name="Ruth M."/>
            <person name="Singh A."/>
            <person name="Kumar Pinnaka A."/>
        </authorList>
    </citation>
    <scope>NUCLEOTIDE SEQUENCE [LARGE SCALE GENOMIC DNA]</scope>
    <source>
        <strain evidence="10 11">DSE10</strain>
    </source>
</reference>
<dbReference type="GO" id="GO:0046872">
    <property type="term" value="F:metal ion binding"/>
    <property type="evidence" value="ECO:0007669"/>
    <property type="project" value="UniProtKB-KW"/>
</dbReference>
<dbReference type="InterPro" id="IPR004808">
    <property type="entry name" value="AP_endonuc_1"/>
</dbReference>
<feature type="binding site" evidence="7">
    <location>
        <position position="171"/>
    </location>
    <ligand>
        <name>Mg(2+)</name>
        <dbReference type="ChEBI" id="CHEBI:18420"/>
        <label>1</label>
    </ligand>
</feature>